<keyword evidence="2" id="KW-1185">Reference proteome</keyword>
<evidence type="ECO:0000313" key="1">
    <source>
        <dbReference type="EMBL" id="CAH9416044.1"/>
    </source>
</evidence>
<gene>
    <name evidence="1" type="ORF">SGL43_03066</name>
</gene>
<dbReference type="EMBL" id="CAKXYP010000008">
    <property type="protein sequence ID" value="CAH9416044.1"/>
    <property type="molecule type" value="Genomic_DNA"/>
</dbReference>
<accession>A0ABN8V3P4</accession>
<comment type="caution">
    <text evidence="1">The sequence shown here is derived from an EMBL/GenBank/DDBJ whole genome shotgun (WGS) entry which is preliminary data.</text>
</comment>
<proteinExistence type="predicted"/>
<name>A0ABN8V3P4_STRGL</name>
<evidence type="ECO:0000313" key="2">
    <source>
        <dbReference type="Proteomes" id="UP001154015"/>
    </source>
</evidence>
<reference evidence="1" key="1">
    <citation type="submission" date="2022-03" db="EMBL/GenBank/DDBJ databases">
        <authorList>
            <person name="Leyn A S."/>
        </authorList>
    </citation>
    <scope>NUCLEOTIDE SEQUENCE</scope>
    <source>
        <strain evidence="1">Streptomyces globisporus 4-3</strain>
    </source>
</reference>
<organism evidence="1 2">
    <name type="scientific">Streptomyces globisporus</name>
    <dbReference type="NCBI Taxonomy" id="1908"/>
    <lineage>
        <taxon>Bacteria</taxon>
        <taxon>Bacillati</taxon>
        <taxon>Actinomycetota</taxon>
        <taxon>Actinomycetes</taxon>
        <taxon>Kitasatosporales</taxon>
        <taxon>Streptomycetaceae</taxon>
        <taxon>Streptomyces</taxon>
    </lineage>
</organism>
<sequence>MGISDARAVEVALTCAFALDEVYGYGLGEPYLSAVVRPAGHGWGMAAEV</sequence>
<evidence type="ECO:0008006" key="3">
    <source>
        <dbReference type="Google" id="ProtNLM"/>
    </source>
</evidence>
<dbReference type="Proteomes" id="UP001154015">
    <property type="component" value="Unassembled WGS sequence"/>
</dbReference>
<protein>
    <recommendedName>
        <fullName evidence="3">GNAT family N-acetyltransferase</fullName>
    </recommendedName>
</protein>